<dbReference type="PANTHER" id="PTHR42714">
    <property type="entry name" value="TRNA MODIFICATION GTPASE GTPBP3"/>
    <property type="match status" value="1"/>
</dbReference>
<dbReference type="GO" id="GO:0005737">
    <property type="term" value="C:cytoplasm"/>
    <property type="evidence" value="ECO:0007669"/>
    <property type="project" value="TreeGrafter"/>
</dbReference>
<dbReference type="Proteomes" id="UP000325255">
    <property type="component" value="Unassembled WGS sequence"/>
</dbReference>
<dbReference type="GO" id="GO:0005525">
    <property type="term" value="F:GTP binding"/>
    <property type="evidence" value="ECO:0007669"/>
    <property type="project" value="InterPro"/>
</dbReference>
<keyword evidence="4" id="KW-1185">Reference proteome</keyword>
<reference evidence="3 4" key="1">
    <citation type="submission" date="2019-09" db="EMBL/GenBank/DDBJ databases">
        <title>Genome sequence of Rhodovastum atsumiense, a diverse member of the Acetobacteraceae family of non-sulfur purple photosynthetic bacteria.</title>
        <authorList>
            <person name="Meyer T."/>
            <person name="Kyndt J."/>
        </authorList>
    </citation>
    <scope>NUCLEOTIDE SEQUENCE [LARGE SCALE GENOMIC DNA]</scope>
    <source>
        <strain evidence="3 4">DSM 21279</strain>
    </source>
</reference>
<evidence type="ECO:0000313" key="3">
    <source>
        <dbReference type="EMBL" id="KAA5607964.1"/>
    </source>
</evidence>
<dbReference type="GO" id="GO:0002098">
    <property type="term" value="P:tRNA wobble uridine modification"/>
    <property type="evidence" value="ECO:0007669"/>
    <property type="project" value="TreeGrafter"/>
</dbReference>
<feature type="domain" description="G" evidence="1">
    <location>
        <begin position="52"/>
        <end position="136"/>
    </location>
</feature>
<proteinExistence type="predicted"/>
<dbReference type="CDD" id="cd00882">
    <property type="entry name" value="Ras_like_GTPase"/>
    <property type="match status" value="1"/>
</dbReference>
<dbReference type="Gene3D" id="3.40.50.300">
    <property type="entry name" value="P-loop containing nucleotide triphosphate hydrolases"/>
    <property type="match status" value="1"/>
</dbReference>
<dbReference type="Pfam" id="PF18709">
    <property type="entry name" value="DLP_helical"/>
    <property type="match status" value="1"/>
</dbReference>
<name>A0A5M6IIC6_9PROT</name>
<evidence type="ECO:0000259" key="1">
    <source>
        <dbReference type="Pfam" id="PF01926"/>
    </source>
</evidence>
<dbReference type="GO" id="GO:0030488">
    <property type="term" value="P:tRNA methylation"/>
    <property type="evidence" value="ECO:0007669"/>
    <property type="project" value="TreeGrafter"/>
</dbReference>
<dbReference type="InterPro" id="IPR040576">
    <property type="entry name" value="DLP_helical"/>
</dbReference>
<dbReference type="EMBL" id="VWPK01000122">
    <property type="protein sequence ID" value="KAA5607964.1"/>
    <property type="molecule type" value="Genomic_DNA"/>
</dbReference>
<gene>
    <name evidence="3" type="ORF">F1189_31345</name>
</gene>
<dbReference type="AlphaFoldDB" id="A0A5M6IIC6"/>
<evidence type="ECO:0000259" key="2">
    <source>
        <dbReference type="Pfam" id="PF18709"/>
    </source>
</evidence>
<dbReference type="SUPFAM" id="SSF52540">
    <property type="entry name" value="P-loop containing nucleoside triphosphate hydrolases"/>
    <property type="match status" value="1"/>
</dbReference>
<dbReference type="OrthoDB" id="7230870at2"/>
<dbReference type="Pfam" id="PF01926">
    <property type="entry name" value="MMR_HSR1"/>
    <property type="match status" value="1"/>
</dbReference>
<comment type="caution">
    <text evidence="3">The sequence shown here is derived from an EMBL/GenBank/DDBJ whole genome shotgun (WGS) entry which is preliminary data.</text>
</comment>
<dbReference type="RefSeq" id="WP_150045789.1">
    <property type="nucleotide sequence ID" value="NZ_OW485604.1"/>
</dbReference>
<accession>A0A5M6IIC6</accession>
<dbReference type="InterPro" id="IPR006073">
    <property type="entry name" value="GTP-bd"/>
</dbReference>
<feature type="domain" description="Dynamin-like helical" evidence="2">
    <location>
        <begin position="212"/>
        <end position="503"/>
    </location>
</feature>
<evidence type="ECO:0000313" key="4">
    <source>
        <dbReference type="Proteomes" id="UP000325255"/>
    </source>
</evidence>
<dbReference type="PANTHER" id="PTHR42714:SF2">
    <property type="entry name" value="TRNA MODIFICATION GTPASE GTPBP3, MITOCHONDRIAL"/>
    <property type="match status" value="1"/>
</dbReference>
<organism evidence="3 4">
    <name type="scientific">Rhodovastum atsumiense</name>
    <dbReference type="NCBI Taxonomy" id="504468"/>
    <lineage>
        <taxon>Bacteria</taxon>
        <taxon>Pseudomonadati</taxon>
        <taxon>Pseudomonadota</taxon>
        <taxon>Alphaproteobacteria</taxon>
        <taxon>Acetobacterales</taxon>
        <taxon>Acetobacteraceae</taxon>
        <taxon>Rhodovastum</taxon>
    </lineage>
</organism>
<protein>
    <submittedName>
        <fullName evidence="3">GTPase domain-containing protein</fullName>
    </submittedName>
</protein>
<sequence>MTLLYSAYFREAEGILADTAGLITLAAPPGKEATDARLSDALRRLRFEAPLRIALIGEFSAGKSSIIKALTGADVLIDADVATTEEQSVEWRGLHLTDTPGIQADGGPNAHDGISRRATVCADLVLFVVTNELFNPRLATHLRFVLDPEGMGLVGKTAIVINKMDRETNPQETLLAEVQKVLGPHQDVPIFLCAAAKFLQAAEQPTEQLQARFLRQSRIDELVTGINAFVEQSGAMGRLRTPLQIADEALDAVVGAETQTEDDRVGVEMVRRQRRVLAELHARLAEIRGTCAKRAHSAVMSQTEHALAQVTDVLTEDDIGKIYDAALGQAEAEMESIWSAAESDVQEAMAAADRRSAEVTSGLSRSGENQAARASVEITARRPGEWTLTLKLLKGAVSPVKEGLETAAKSPDAVKEVVLQVAKFIGHKFKPWGATKTAGKLARFAGNAAKWMPVAAFLIDLGLQAREESKKAERERLLSQMRITLRNAFVGAAKDQAAALDRAIVEFTRVPIAEATADLDRREAEIVGAAAMRAEVADGVRVLRERCSLLRQRLLAGEDEPAATLRA</sequence>
<dbReference type="InterPro" id="IPR027417">
    <property type="entry name" value="P-loop_NTPase"/>
</dbReference>